<organism evidence="2 3">
    <name type="scientific">Sphingomonas sanguinis</name>
    <dbReference type="NCBI Taxonomy" id="33051"/>
    <lineage>
        <taxon>Bacteria</taxon>
        <taxon>Pseudomonadati</taxon>
        <taxon>Pseudomonadota</taxon>
        <taxon>Alphaproteobacteria</taxon>
        <taxon>Sphingomonadales</taxon>
        <taxon>Sphingomonadaceae</taxon>
        <taxon>Sphingomonas</taxon>
    </lineage>
</organism>
<reference evidence="3 4" key="1">
    <citation type="submission" date="2020-05" db="EMBL/GenBank/DDBJ databases">
        <title>Draft Genome Sequences of Sphingomonas sp. Isolated from the International Space Station.</title>
        <authorList>
            <person name="Bijlani S."/>
            <person name="Singh N.K."/>
            <person name="Mason C.E."/>
            <person name="Wang C.C."/>
            <person name="Venkateswaran K."/>
        </authorList>
    </citation>
    <scope>NUCLEOTIDE SEQUENCE [LARGE SCALE GENOMIC DNA]</scope>
    <source>
        <strain evidence="1 4">IIF7SW-B5</strain>
        <strain evidence="2">ISS-IIF7SWP</strain>
    </source>
</reference>
<dbReference type="Proteomes" id="UP000531581">
    <property type="component" value="Unassembled WGS sequence"/>
</dbReference>
<dbReference type="GeneID" id="78488303"/>
<dbReference type="Proteomes" id="UP000557656">
    <property type="component" value="Unassembled WGS sequence"/>
</dbReference>
<keyword evidence="4" id="KW-1185">Reference proteome</keyword>
<dbReference type="EMBL" id="JABEOV010000005">
    <property type="protein sequence ID" value="NNG52289.1"/>
    <property type="molecule type" value="Genomic_DNA"/>
</dbReference>
<evidence type="ECO:0000313" key="3">
    <source>
        <dbReference type="Proteomes" id="UP000531581"/>
    </source>
</evidence>
<gene>
    <name evidence="1" type="ORF">HKX05_02870</name>
    <name evidence="2" type="ORF">HLV41_01535</name>
</gene>
<sequence>MRIMIVRRPNGEAPEWVRDAWIGVSIPLLIPSRRMVRGFGVLTGPRGVLPQIWALLRGRTVNVDGFVVNARIAVDCLEGHRPDAAAWWRRHTPHLLRKSASFVFDAAACELLS</sequence>
<dbReference type="AlphaFoldDB" id="A0A7Y7UQ06"/>
<dbReference type="EMBL" id="JABYQV010000001">
    <property type="protein sequence ID" value="NVP29715.1"/>
    <property type="molecule type" value="Genomic_DNA"/>
</dbReference>
<evidence type="ECO:0000313" key="2">
    <source>
        <dbReference type="EMBL" id="NVP29715.1"/>
    </source>
</evidence>
<name>A0A7Y7UQ06_9SPHN</name>
<accession>A0A7Y7UQ06</accession>
<dbReference type="RefSeq" id="WP_156477632.1">
    <property type="nucleotide sequence ID" value="NZ_JABEOV010000005.1"/>
</dbReference>
<comment type="caution">
    <text evidence="2">The sequence shown here is derived from an EMBL/GenBank/DDBJ whole genome shotgun (WGS) entry which is preliminary data.</text>
</comment>
<evidence type="ECO:0000313" key="4">
    <source>
        <dbReference type="Proteomes" id="UP000557656"/>
    </source>
</evidence>
<protein>
    <submittedName>
        <fullName evidence="2">Uncharacterized protein</fullName>
    </submittedName>
</protein>
<evidence type="ECO:0000313" key="1">
    <source>
        <dbReference type="EMBL" id="NNG52289.1"/>
    </source>
</evidence>
<proteinExistence type="predicted"/>